<protein>
    <submittedName>
        <fullName evidence="1">Uncharacterized protein</fullName>
    </submittedName>
</protein>
<organism evidence="1 2">
    <name type="scientific">Monilinia vaccinii-corymbosi</name>
    <dbReference type="NCBI Taxonomy" id="61207"/>
    <lineage>
        <taxon>Eukaryota</taxon>
        <taxon>Fungi</taxon>
        <taxon>Dikarya</taxon>
        <taxon>Ascomycota</taxon>
        <taxon>Pezizomycotina</taxon>
        <taxon>Leotiomycetes</taxon>
        <taxon>Helotiales</taxon>
        <taxon>Sclerotiniaceae</taxon>
        <taxon>Monilinia</taxon>
    </lineage>
</organism>
<dbReference type="OrthoDB" id="3561005at2759"/>
<gene>
    <name evidence="1" type="ORF">DSL72_000320</name>
</gene>
<keyword evidence="2" id="KW-1185">Reference proteome</keyword>
<evidence type="ECO:0000313" key="2">
    <source>
        <dbReference type="Proteomes" id="UP000672032"/>
    </source>
</evidence>
<dbReference type="AlphaFoldDB" id="A0A8A3P1B1"/>
<name>A0A8A3P1B1_9HELO</name>
<accession>A0A8A3P1B1</accession>
<proteinExistence type="predicted"/>
<sequence length="219" mass="24598">MLNGSSMRYSYFVEWYRTFRLLATQAEITDDGQLFRDLESKISDYLACAVAFHKSDCCIIEELANKLTMVDENEISIQERNRYHVLCKPISAKKPTMPVYPLQTSRSLNYPGISAVQPAQPKSPFPLCNTPAGYTGTLKQSPAPPGNFNRNVIPAPGAKARLPTLRANFHEMEATPPANHDVHQVEDFYDAEDHLDPQIHAEDVESACQEEDNRLKANA</sequence>
<reference evidence="1" key="1">
    <citation type="submission" date="2020-10" db="EMBL/GenBank/DDBJ databases">
        <title>Genome Sequence of Monilinia vaccinii-corymbosi Sheds Light on Mummy Berry Disease Infection of Blueberry and Mating Type.</title>
        <authorList>
            <person name="Yow A.G."/>
            <person name="Zhang Y."/>
            <person name="Bansal K."/>
            <person name="Eacker S.M."/>
            <person name="Sullivan S."/>
            <person name="Liachko I."/>
            <person name="Cubeta M.A."/>
            <person name="Rollins J.A."/>
            <person name="Ashrafi H."/>
        </authorList>
    </citation>
    <scope>NUCLEOTIDE SEQUENCE</scope>
    <source>
        <strain evidence="1">RL-1</strain>
    </source>
</reference>
<dbReference type="EMBL" id="CP063406">
    <property type="protein sequence ID" value="QSZ30762.1"/>
    <property type="molecule type" value="Genomic_DNA"/>
</dbReference>
<dbReference type="Proteomes" id="UP000672032">
    <property type="component" value="Chromosome 2"/>
</dbReference>
<evidence type="ECO:0000313" key="1">
    <source>
        <dbReference type="EMBL" id="QSZ30762.1"/>
    </source>
</evidence>